<gene>
    <name evidence="9" type="primary">tatA</name>
    <name evidence="11" type="ORF">N789_07775</name>
</gene>
<accession>A0A091AWN1</accession>
<comment type="subunit">
    <text evidence="9">The Tat system comprises two distinct complexes: a TatABC complex, containing multiple copies of TatA, TatB and TatC subunits, and a separate TatA complex, containing only TatA subunits. Substrates initially bind to the TatABC complex, which probably triggers association of the separate TatA complex to form the active translocon.</text>
</comment>
<dbReference type="RefSeq" id="WP_022969621.1">
    <property type="nucleotide sequence ID" value="NZ_ATVD01000003.1"/>
</dbReference>
<keyword evidence="12" id="KW-1185">Reference proteome</keyword>
<evidence type="ECO:0000256" key="1">
    <source>
        <dbReference type="ARBA" id="ARBA00004162"/>
    </source>
</evidence>
<keyword evidence="4 9" id="KW-0812">Transmembrane</keyword>
<keyword evidence="8 9" id="KW-0472">Membrane</keyword>
<dbReference type="GO" id="GO:0008320">
    <property type="term" value="F:protein transmembrane transporter activity"/>
    <property type="evidence" value="ECO:0007669"/>
    <property type="project" value="UniProtKB-UniRule"/>
</dbReference>
<sequence length="64" mass="6960">MIGWKELLIVLVIVLLVFGTKRLSNIGKDLGGAVHGFKKGMAGEDENKPKDPADPGLRDDSRKD</sequence>
<organism evidence="11 12">
    <name type="scientific">Arenimonas oryziterrae DSM 21050 = YC6267</name>
    <dbReference type="NCBI Taxonomy" id="1121015"/>
    <lineage>
        <taxon>Bacteria</taxon>
        <taxon>Pseudomonadati</taxon>
        <taxon>Pseudomonadota</taxon>
        <taxon>Gammaproteobacteria</taxon>
        <taxon>Lysobacterales</taxon>
        <taxon>Lysobacteraceae</taxon>
        <taxon>Arenimonas</taxon>
    </lineage>
</organism>
<dbReference type="STRING" id="1121015.GCA_000420545_02006"/>
<name>A0A091AWN1_9GAMM</name>
<protein>
    <recommendedName>
        <fullName evidence="9">Sec-independent protein translocase protein TatA</fullName>
    </recommendedName>
</protein>
<evidence type="ECO:0000256" key="3">
    <source>
        <dbReference type="ARBA" id="ARBA00022475"/>
    </source>
</evidence>
<dbReference type="Proteomes" id="UP000029385">
    <property type="component" value="Unassembled WGS sequence"/>
</dbReference>
<comment type="subcellular location">
    <subcellularLocation>
        <location evidence="1 9">Cell membrane</location>
        <topology evidence="1 9">Single-pass membrane protein</topology>
    </subcellularLocation>
</comment>
<dbReference type="AlphaFoldDB" id="A0A091AWN1"/>
<comment type="function">
    <text evidence="9">Part of the twin-arginine translocation (Tat) system that transports large folded proteins containing a characteristic twin-arginine motif in their signal peptide across membranes. TatA could form the protein-conducting channel of the Tat system.</text>
</comment>
<evidence type="ECO:0000256" key="9">
    <source>
        <dbReference type="HAMAP-Rule" id="MF_00236"/>
    </source>
</evidence>
<evidence type="ECO:0000256" key="5">
    <source>
        <dbReference type="ARBA" id="ARBA00022927"/>
    </source>
</evidence>
<dbReference type="EMBL" id="AVCI01000004">
    <property type="protein sequence ID" value="KFN43836.1"/>
    <property type="molecule type" value="Genomic_DNA"/>
</dbReference>
<dbReference type="InterPro" id="IPR006312">
    <property type="entry name" value="TatA/E"/>
</dbReference>
<dbReference type="Pfam" id="PF02416">
    <property type="entry name" value="TatA_B_E"/>
    <property type="match status" value="1"/>
</dbReference>
<keyword evidence="5 9" id="KW-0653">Protein transport</keyword>
<dbReference type="OrthoDB" id="7066617at2"/>
<dbReference type="Gene3D" id="1.20.5.3310">
    <property type="match status" value="1"/>
</dbReference>
<keyword evidence="3 9" id="KW-1003">Cell membrane</keyword>
<dbReference type="eggNOG" id="COG1826">
    <property type="taxonomic scope" value="Bacteria"/>
</dbReference>
<evidence type="ECO:0000256" key="8">
    <source>
        <dbReference type="ARBA" id="ARBA00023136"/>
    </source>
</evidence>
<dbReference type="NCBIfam" id="TIGR01411">
    <property type="entry name" value="tatAE"/>
    <property type="match status" value="1"/>
</dbReference>
<evidence type="ECO:0000313" key="11">
    <source>
        <dbReference type="EMBL" id="KFN43836.1"/>
    </source>
</evidence>
<evidence type="ECO:0000256" key="7">
    <source>
        <dbReference type="ARBA" id="ARBA00023010"/>
    </source>
</evidence>
<dbReference type="PANTHER" id="PTHR42982:SF1">
    <property type="entry name" value="SEC-INDEPENDENT PROTEIN TRANSLOCASE PROTEIN TATA"/>
    <property type="match status" value="1"/>
</dbReference>
<evidence type="ECO:0000256" key="2">
    <source>
        <dbReference type="ARBA" id="ARBA00022448"/>
    </source>
</evidence>
<keyword evidence="7 9" id="KW-0811">Translocation</keyword>
<dbReference type="InterPro" id="IPR003369">
    <property type="entry name" value="TatA/B/E"/>
</dbReference>
<comment type="caution">
    <text evidence="11">The sequence shown here is derived from an EMBL/GenBank/DDBJ whole genome shotgun (WGS) entry which is preliminary data.</text>
</comment>
<feature type="compositionally biased region" description="Basic and acidic residues" evidence="10">
    <location>
        <begin position="41"/>
        <end position="64"/>
    </location>
</feature>
<proteinExistence type="inferred from homology"/>
<evidence type="ECO:0000256" key="4">
    <source>
        <dbReference type="ARBA" id="ARBA00022692"/>
    </source>
</evidence>
<dbReference type="GO" id="GO:0033281">
    <property type="term" value="C:TAT protein transport complex"/>
    <property type="evidence" value="ECO:0007669"/>
    <property type="project" value="UniProtKB-UniRule"/>
</dbReference>
<reference evidence="11 12" key="1">
    <citation type="submission" date="2013-09" db="EMBL/GenBank/DDBJ databases">
        <title>Genome sequencing of Arenimonas oryziterrae.</title>
        <authorList>
            <person name="Chen F."/>
            <person name="Wang G."/>
        </authorList>
    </citation>
    <scope>NUCLEOTIDE SEQUENCE [LARGE SCALE GENOMIC DNA]</scope>
    <source>
        <strain evidence="11 12">YC6267</strain>
    </source>
</reference>
<keyword evidence="6 9" id="KW-1133">Transmembrane helix</keyword>
<dbReference type="HAMAP" id="MF_00236">
    <property type="entry name" value="TatA_E"/>
    <property type="match status" value="1"/>
</dbReference>
<feature type="region of interest" description="Disordered" evidence="10">
    <location>
        <begin position="38"/>
        <end position="64"/>
    </location>
</feature>
<evidence type="ECO:0000313" key="12">
    <source>
        <dbReference type="Proteomes" id="UP000029385"/>
    </source>
</evidence>
<dbReference type="GO" id="GO:0043953">
    <property type="term" value="P:protein transport by the Tat complex"/>
    <property type="evidence" value="ECO:0007669"/>
    <property type="project" value="UniProtKB-UniRule"/>
</dbReference>
<evidence type="ECO:0000256" key="6">
    <source>
        <dbReference type="ARBA" id="ARBA00022989"/>
    </source>
</evidence>
<dbReference type="PATRIC" id="fig|1121015.4.peg.1045"/>
<comment type="similarity">
    <text evidence="9">Belongs to the TatA/E family.</text>
</comment>
<dbReference type="PANTHER" id="PTHR42982">
    <property type="entry name" value="SEC-INDEPENDENT PROTEIN TRANSLOCASE PROTEIN TATA"/>
    <property type="match status" value="1"/>
</dbReference>
<keyword evidence="2 9" id="KW-0813">Transport</keyword>
<evidence type="ECO:0000256" key="10">
    <source>
        <dbReference type="SAM" id="MobiDB-lite"/>
    </source>
</evidence>